<organism evidence="3 4">
    <name type="scientific">Pseudarcicella hirudinis</name>
    <dbReference type="NCBI Taxonomy" id="1079859"/>
    <lineage>
        <taxon>Bacteria</taxon>
        <taxon>Pseudomonadati</taxon>
        <taxon>Bacteroidota</taxon>
        <taxon>Cytophagia</taxon>
        <taxon>Cytophagales</taxon>
        <taxon>Flectobacillaceae</taxon>
        <taxon>Pseudarcicella</taxon>
    </lineage>
</organism>
<dbReference type="PANTHER" id="PTHR43377">
    <property type="entry name" value="BILIVERDIN REDUCTASE A"/>
    <property type="match status" value="1"/>
</dbReference>
<name>A0A1I5MS77_9BACT</name>
<dbReference type="Gene3D" id="3.30.360.10">
    <property type="entry name" value="Dihydrodipicolinate Reductase, domain 2"/>
    <property type="match status" value="1"/>
</dbReference>
<proteinExistence type="predicted"/>
<evidence type="ECO:0000313" key="3">
    <source>
        <dbReference type="EMBL" id="SFP11831.1"/>
    </source>
</evidence>
<dbReference type="Pfam" id="PF22725">
    <property type="entry name" value="GFO_IDH_MocA_C3"/>
    <property type="match status" value="1"/>
</dbReference>
<feature type="domain" description="GFO/IDH/MocA-like oxidoreductase" evidence="2">
    <location>
        <begin position="163"/>
        <end position="290"/>
    </location>
</feature>
<dbReference type="InterPro" id="IPR051450">
    <property type="entry name" value="Gfo/Idh/MocA_Oxidoreductases"/>
</dbReference>
<keyword evidence="4" id="KW-1185">Reference proteome</keyword>
<dbReference type="InterPro" id="IPR000683">
    <property type="entry name" value="Gfo/Idh/MocA-like_OxRdtase_N"/>
</dbReference>
<sequence>MIYKQNLKTLRNTILTGFFLISGFTLSAQHLLKVGVAGLTHDHVHNIMNQFARKEVIIVGIVEENEQLVNRYKKNYKLPDSLFFKTLSSLLKKTKPDAVLAYNAISEHLSVVEICAPKGIAVMVEKPLATTYKDAERIAFLAKQHHVQVLTNYETTWYNTNQQLNELVNDRNEIGPIRKMVVHSGHEGPKEIGCSPDFLKWLTDPVKNGGGAVRDFGCYGANLMTWLMKGKTPKAVTATIKHIKPSVYPNVDDDATIVLEYENATGIIEASWNWPFGIKDMEVFGVRGYYHALNGNTMQKREKSTYENITVKPAVYQDNIPYLADVLNGKVNPSNDLSSLENNLIVVKILEAASKSAKEGKRIEL</sequence>
<dbReference type="STRING" id="1079859.SAMN04515674_101405"/>
<dbReference type="Gene3D" id="3.40.50.720">
    <property type="entry name" value="NAD(P)-binding Rossmann-like Domain"/>
    <property type="match status" value="1"/>
</dbReference>
<dbReference type="Proteomes" id="UP000199306">
    <property type="component" value="Unassembled WGS sequence"/>
</dbReference>
<dbReference type="SUPFAM" id="SSF51735">
    <property type="entry name" value="NAD(P)-binding Rossmann-fold domains"/>
    <property type="match status" value="1"/>
</dbReference>
<evidence type="ECO:0000313" key="4">
    <source>
        <dbReference type="Proteomes" id="UP000199306"/>
    </source>
</evidence>
<dbReference type="Pfam" id="PF01408">
    <property type="entry name" value="GFO_IDH_MocA"/>
    <property type="match status" value="1"/>
</dbReference>
<dbReference type="GO" id="GO:0000166">
    <property type="term" value="F:nucleotide binding"/>
    <property type="evidence" value="ECO:0007669"/>
    <property type="project" value="InterPro"/>
</dbReference>
<evidence type="ECO:0000259" key="1">
    <source>
        <dbReference type="Pfam" id="PF01408"/>
    </source>
</evidence>
<dbReference type="InterPro" id="IPR055170">
    <property type="entry name" value="GFO_IDH_MocA-like_dom"/>
</dbReference>
<dbReference type="AlphaFoldDB" id="A0A1I5MS77"/>
<accession>A0A1I5MS77</accession>
<reference evidence="3 4" key="1">
    <citation type="submission" date="2016-10" db="EMBL/GenBank/DDBJ databases">
        <authorList>
            <person name="de Groot N.N."/>
        </authorList>
    </citation>
    <scope>NUCLEOTIDE SEQUENCE [LARGE SCALE GENOMIC DNA]</scope>
    <source>
        <strain evidence="4">E92,LMG 26720,CCM 7988</strain>
    </source>
</reference>
<dbReference type="PANTHER" id="PTHR43377:SF1">
    <property type="entry name" value="BILIVERDIN REDUCTASE A"/>
    <property type="match status" value="1"/>
</dbReference>
<dbReference type="SUPFAM" id="SSF55347">
    <property type="entry name" value="Glyceraldehyde-3-phosphate dehydrogenase-like, C-terminal domain"/>
    <property type="match status" value="1"/>
</dbReference>
<evidence type="ECO:0000259" key="2">
    <source>
        <dbReference type="Pfam" id="PF22725"/>
    </source>
</evidence>
<protein>
    <submittedName>
        <fullName evidence="3">Predicted dehydrogenase</fullName>
    </submittedName>
</protein>
<dbReference type="RefSeq" id="WP_092011270.1">
    <property type="nucleotide sequence ID" value="NZ_FOXH01000001.1"/>
</dbReference>
<dbReference type="InterPro" id="IPR036291">
    <property type="entry name" value="NAD(P)-bd_dom_sf"/>
</dbReference>
<feature type="domain" description="Gfo/Idh/MocA-like oxidoreductase N-terminal" evidence="1">
    <location>
        <begin position="34"/>
        <end position="153"/>
    </location>
</feature>
<dbReference type="OrthoDB" id="9815825at2"/>
<gene>
    <name evidence="3" type="ORF">SAMN04515674_101405</name>
</gene>
<dbReference type="EMBL" id="FOXH01000001">
    <property type="protein sequence ID" value="SFP11831.1"/>
    <property type="molecule type" value="Genomic_DNA"/>
</dbReference>